<dbReference type="InterPro" id="IPR002696">
    <property type="entry name" value="Membr_insert_effic_factor_YidD"/>
</dbReference>
<sequence length="93" mass="11009">MKISLLLLIRFYWAVIPKGKWRKCIFRTSCSQYVYQITKTEGLCKGLLALKYRFQHCRGGFHIFENPIDGRKNMILSNAQILTEEEIAERLIR</sequence>
<evidence type="ECO:0000313" key="2">
    <source>
        <dbReference type="Proteomes" id="UP000183200"/>
    </source>
</evidence>
<reference evidence="2" key="1">
    <citation type="submission" date="2016-10" db="EMBL/GenBank/DDBJ databases">
        <authorList>
            <person name="Varghese N."/>
            <person name="Submissions S."/>
        </authorList>
    </citation>
    <scope>NUCLEOTIDE SEQUENCE [LARGE SCALE GENOMIC DNA]</scope>
    <source>
        <strain evidence="2">DSM 19110</strain>
    </source>
</reference>
<protein>
    <recommendedName>
        <fullName evidence="3">Membrane protein insertion efficiency factor YidD</fullName>
    </recommendedName>
</protein>
<evidence type="ECO:0000313" key="1">
    <source>
        <dbReference type="EMBL" id="SDL37216.1"/>
    </source>
</evidence>
<evidence type="ECO:0008006" key="3">
    <source>
        <dbReference type="Google" id="ProtNLM"/>
    </source>
</evidence>
<dbReference type="OrthoDB" id="710170at2"/>
<dbReference type="AlphaFoldDB" id="A0A1G9JJ03"/>
<dbReference type="EMBL" id="FNGY01000001">
    <property type="protein sequence ID" value="SDL37216.1"/>
    <property type="molecule type" value="Genomic_DNA"/>
</dbReference>
<dbReference type="RefSeq" id="WP_074604219.1">
    <property type="nucleotide sequence ID" value="NZ_FNGY01000001.1"/>
</dbReference>
<accession>A0A1G9JJ03</accession>
<gene>
    <name evidence="1" type="ORF">SAMN05421820_101271</name>
</gene>
<dbReference type="Pfam" id="PF01809">
    <property type="entry name" value="YidD"/>
    <property type="match status" value="1"/>
</dbReference>
<name>A0A1G9JJ03_9SPHI</name>
<proteinExistence type="predicted"/>
<keyword evidence="2" id="KW-1185">Reference proteome</keyword>
<dbReference type="SMART" id="SM01234">
    <property type="entry name" value="Haemolytic"/>
    <property type="match status" value="1"/>
</dbReference>
<organism evidence="1 2">
    <name type="scientific">Pedobacter steynii</name>
    <dbReference type="NCBI Taxonomy" id="430522"/>
    <lineage>
        <taxon>Bacteria</taxon>
        <taxon>Pseudomonadati</taxon>
        <taxon>Bacteroidota</taxon>
        <taxon>Sphingobacteriia</taxon>
        <taxon>Sphingobacteriales</taxon>
        <taxon>Sphingobacteriaceae</taxon>
        <taxon>Pedobacter</taxon>
    </lineage>
</organism>
<dbReference type="Proteomes" id="UP000183200">
    <property type="component" value="Unassembled WGS sequence"/>
</dbReference>
<dbReference type="NCBIfam" id="TIGR00278">
    <property type="entry name" value="membrane protein insertion efficiency factor YidD"/>
    <property type="match status" value="1"/>
</dbReference>